<feature type="domain" description="MazG C-terminal" evidence="2">
    <location>
        <begin position="127"/>
        <end position="310"/>
    </location>
</feature>
<sequence length="326" mass="36083">MDIDDYQQRAWAYDQHPDEPRKGITIALLGLGGEVGTLQTSQKKLVRDGDVHVDHRPALIEDLGDILWYVADTATWLGVQLGDVAAANLQKISSRWDSHDRPFPRLEPVTPAMPPPFDISRALPPARMYDGSYSPPERLPRRIEVYLAELDDMPGTVRPVVDGKPIGDRVNDNSHDPDGYRWHDAFHLANLATLGWSPVFRALLGRKRRSNPATDSVEDGGRAIAVEEGLSAMVFEAASRARMYAHSQVVDTSILTTCQRMVAPFEVSDCSALEWERAILNGCEVWRTLHDTGHGVVTCDLDTRSISVRPMSQGERAAHAATCTAL</sequence>
<accession>Q0RX21</accession>
<dbReference type="Pfam" id="PF18722">
    <property type="entry name" value="MazG_C"/>
    <property type="match status" value="1"/>
</dbReference>
<organism evidence="3 4">
    <name type="scientific">Rhodococcus jostii (strain RHA1)</name>
    <dbReference type="NCBI Taxonomy" id="101510"/>
    <lineage>
        <taxon>Bacteria</taxon>
        <taxon>Bacillati</taxon>
        <taxon>Actinomycetota</taxon>
        <taxon>Actinomycetes</taxon>
        <taxon>Mycobacteriales</taxon>
        <taxon>Nocardiaceae</taxon>
        <taxon>Rhodococcus</taxon>
    </lineage>
</organism>
<evidence type="ECO:0000313" key="3">
    <source>
        <dbReference type="EMBL" id="ABH00165.1"/>
    </source>
</evidence>
<evidence type="ECO:0000313" key="4">
    <source>
        <dbReference type="Proteomes" id="UP000008710"/>
    </source>
</evidence>
<dbReference type="Pfam" id="PF03819">
    <property type="entry name" value="MazG"/>
    <property type="match status" value="1"/>
</dbReference>
<dbReference type="InterPro" id="IPR041407">
    <property type="entry name" value="MazG_C"/>
</dbReference>
<dbReference type="RefSeq" id="WP_011599841.1">
    <property type="nucleotide sequence ID" value="NC_008269.1"/>
</dbReference>
<dbReference type="InterPro" id="IPR011379">
    <property type="entry name" value="MazG-related_GP37"/>
</dbReference>
<feature type="domain" description="NTP pyrophosphohydrolase MazG-like" evidence="1">
    <location>
        <begin position="55"/>
        <end position="95"/>
    </location>
</feature>
<dbReference type="HOGENOM" id="CLU_775924_0_0_11"/>
<dbReference type="Gene3D" id="1.10.287.1080">
    <property type="entry name" value="MazG-like"/>
    <property type="match status" value="1"/>
</dbReference>
<dbReference type="AlphaFoldDB" id="Q0RX21"/>
<proteinExistence type="predicted"/>
<dbReference type="KEGG" id="rha:RHA1_ro09122"/>
<dbReference type="InterPro" id="IPR004518">
    <property type="entry name" value="MazG-like_dom"/>
</dbReference>
<name>Q0RX21_RHOJR</name>
<dbReference type="SUPFAM" id="SSF101386">
    <property type="entry name" value="all-alpha NTP pyrophosphatases"/>
    <property type="match status" value="1"/>
</dbReference>
<reference evidence="4" key="1">
    <citation type="journal article" date="2006" name="Proc. Natl. Acad. Sci. U.S.A.">
        <title>The complete genome of Rhodococcus sp. RHA1 provides insights into a catabolic powerhouse.</title>
        <authorList>
            <person name="McLeod M.P."/>
            <person name="Warren R.L."/>
            <person name="Hsiao W.W.L."/>
            <person name="Araki N."/>
            <person name="Myhre M."/>
            <person name="Fernandes C."/>
            <person name="Miyazawa D."/>
            <person name="Wong W."/>
            <person name="Lillquist A.L."/>
            <person name="Wang D."/>
            <person name="Dosanjh M."/>
            <person name="Hara H."/>
            <person name="Petrescu A."/>
            <person name="Morin R.D."/>
            <person name="Yang G."/>
            <person name="Stott J.M."/>
            <person name="Schein J.E."/>
            <person name="Shin H."/>
            <person name="Smailus D."/>
            <person name="Siddiqui A.S."/>
            <person name="Marra M.A."/>
            <person name="Jones S.J.M."/>
            <person name="Holt R."/>
            <person name="Brinkman F.S.L."/>
            <person name="Miyauchi K."/>
            <person name="Fukuda M."/>
            <person name="Davies J.E."/>
            <person name="Mohn W.W."/>
            <person name="Eltis L.D."/>
        </authorList>
    </citation>
    <scope>NUCLEOTIDE SEQUENCE [LARGE SCALE GENOMIC DNA]</scope>
    <source>
        <strain evidence="4">RHA1</strain>
    </source>
</reference>
<dbReference type="EMBL" id="CP000432">
    <property type="protein sequence ID" value="ABH00165.1"/>
    <property type="molecule type" value="Genomic_DNA"/>
</dbReference>
<evidence type="ECO:0000259" key="1">
    <source>
        <dbReference type="Pfam" id="PF03819"/>
    </source>
</evidence>
<protein>
    <recommendedName>
        <fullName evidence="5">MazG nucleotide pyrophosphohydrolase domain-containing protein</fullName>
    </recommendedName>
</protein>
<dbReference type="Proteomes" id="UP000008710">
    <property type="component" value="Plasmid pRHL1"/>
</dbReference>
<evidence type="ECO:0008006" key="5">
    <source>
        <dbReference type="Google" id="ProtNLM"/>
    </source>
</evidence>
<keyword evidence="3" id="KW-0614">Plasmid</keyword>
<dbReference type="CDD" id="cd11541">
    <property type="entry name" value="NTP-PPase_u4"/>
    <property type="match status" value="1"/>
</dbReference>
<gene>
    <name evidence="3" type="ordered locus">RHA1_ro09122</name>
</gene>
<evidence type="ECO:0000259" key="2">
    <source>
        <dbReference type="Pfam" id="PF18722"/>
    </source>
</evidence>
<geneLocation type="plasmid" evidence="3 4">
    <name>pRHL1</name>
</geneLocation>